<dbReference type="RefSeq" id="WP_026235992.1">
    <property type="nucleotide sequence ID" value="NZ_BMWX01000005.1"/>
</dbReference>
<dbReference type="Proteomes" id="UP000619457">
    <property type="component" value="Unassembled WGS sequence"/>
</dbReference>
<keyword evidence="3" id="KW-1185">Reference proteome</keyword>
<dbReference type="SUPFAM" id="SSF82866">
    <property type="entry name" value="Multidrug efflux transporter AcrB transmembrane domain"/>
    <property type="match status" value="2"/>
</dbReference>
<evidence type="ECO:0000313" key="2">
    <source>
        <dbReference type="EMBL" id="GGZ34274.1"/>
    </source>
</evidence>
<dbReference type="Gene3D" id="1.20.1640.10">
    <property type="entry name" value="Multidrug efflux transporter AcrB transmembrane domain"/>
    <property type="match status" value="2"/>
</dbReference>
<dbReference type="Gene3D" id="3.30.2090.10">
    <property type="entry name" value="Multidrug efflux transporter AcrB TolC docking domain, DN and DC subdomains"/>
    <property type="match status" value="2"/>
</dbReference>
<sequence>MVRFLLRRPIAVTMVFLALMVFSLLALTRLPVSLLPPIDVPQIVLKVSYPNSSPESIEQNVLRPIRESLLTLNGLEEMESKAGSEVGTIRLQFDFGTSMNLSYIEVNEKIDRLTNSLPTDLPRPQVIRINTNDIPMVRIQVIPKEGTDYAEVTRLTENVLRKRIEQIQGISLVDINGKQERVITIAPYKERLAALGMTEQNIINAIKSGNQDLPGISVKDGQYRYYLRLATRVDRPEDIKALPVRGPGVTAVPLGNLARVEYEMGEALGYHLFGQNEGLVVTVHKQAAAKMNELMEQITASVRLFETDYPQVSFAMTQDQSTLLRAGINNLQSSLLFGGMFAFGVLFIFMGNYRLPLIIGISLPTSLLISFLVFYAAGISINVISLSGLALGLGMLIDNAIIVLDNISRKRQEGLELFEACVQGVMEVMSALISSVLTTLAVFVPLIFMSGVSGALFYDQAVAIAAILFVSLLVAFILLPLLYRVLFASKSSHFLKEDSLFYSKVRQMYKWAYGKVMARRLVNFIVLLALIPLFLGLGLVMPTEGLPPIEKTDAVMEVDWNEPIGVVENKKRIRLLIAELDGEYVQAEADIGLRQFLLFDGENSVQQATLYLDFLDSEKKDDGMEKLEGLMAQRYVSAVVTIRDAPNAFDQLFASDRPLLEMRWKDLHSKKPVPSEDLEPWLADLPVQGWTKGPGLQEESAVLFRVDLEKMSLYGVPMSTLTTAIERLFGQYSIDEIKHFSEVTPILLAGNKADFREILRRNELVGTDDKSYALENFVKVSYEDHYKYVTSDKSGIYQSVEFTDRESTGKIDLLKTWAKSHGLSSSFAGQYFADQENIRQLMSILGVAILLLYFILAAQFESFVQPLIVIFTLPLGLGGALMVLWMTGSSLNVMAAIGLVVMLGIMVNDAILKIDTINRLRQKYGKMSLGQTKEQILNKAMFEAGEVRLKPILMTSVTTILALLPVVFSSGLGADLQRPLVYSVIGGLTIGTLTALYFVPLAYWFLTQKVVVK</sequence>
<keyword evidence="1" id="KW-1133">Transmembrane helix</keyword>
<dbReference type="PANTHER" id="PTHR32063">
    <property type="match status" value="1"/>
</dbReference>
<feature type="transmembrane region" description="Helical" evidence="1">
    <location>
        <begin position="461"/>
        <end position="483"/>
    </location>
</feature>
<feature type="transmembrane region" description="Helical" evidence="1">
    <location>
        <begin position="867"/>
        <end position="887"/>
    </location>
</feature>
<name>A0A918UUM3_9BACT</name>
<evidence type="ECO:0000256" key="1">
    <source>
        <dbReference type="SAM" id="Phobius"/>
    </source>
</evidence>
<comment type="caution">
    <text evidence="2">The sequence shown here is derived from an EMBL/GenBank/DDBJ whole genome shotgun (WGS) entry which is preliminary data.</text>
</comment>
<feature type="transmembrane region" description="Helical" evidence="1">
    <location>
        <begin position="841"/>
        <end position="860"/>
    </location>
</feature>
<dbReference type="GO" id="GO:0042910">
    <property type="term" value="F:xenobiotic transmembrane transporter activity"/>
    <property type="evidence" value="ECO:0007669"/>
    <property type="project" value="TreeGrafter"/>
</dbReference>
<dbReference type="InterPro" id="IPR027463">
    <property type="entry name" value="AcrB_DN_DC_subdom"/>
</dbReference>
<protein>
    <submittedName>
        <fullName evidence="2">Cation transporter</fullName>
    </submittedName>
</protein>
<dbReference type="GO" id="GO:0005886">
    <property type="term" value="C:plasma membrane"/>
    <property type="evidence" value="ECO:0007669"/>
    <property type="project" value="TreeGrafter"/>
</dbReference>
<accession>A0A918UUM3</accession>
<reference evidence="2" key="1">
    <citation type="journal article" date="2014" name="Int. J. Syst. Evol. Microbiol.">
        <title>Complete genome sequence of Corynebacterium casei LMG S-19264T (=DSM 44701T), isolated from a smear-ripened cheese.</title>
        <authorList>
            <consortium name="US DOE Joint Genome Institute (JGI-PGF)"/>
            <person name="Walter F."/>
            <person name="Albersmeier A."/>
            <person name="Kalinowski J."/>
            <person name="Ruckert C."/>
        </authorList>
    </citation>
    <scope>NUCLEOTIDE SEQUENCE</scope>
    <source>
        <strain evidence="2">KCTC 12368</strain>
    </source>
</reference>
<feature type="transmembrane region" description="Helical" evidence="1">
    <location>
        <begin position="383"/>
        <end position="404"/>
    </location>
</feature>
<gene>
    <name evidence="2" type="ORF">GCM10007049_29540</name>
</gene>
<keyword evidence="1" id="KW-0472">Membrane</keyword>
<feature type="transmembrane region" description="Helical" evidence="1">
    <location>
        <begin position="425"/>
        <end position="449"/>
    </location>
</feature>
<feature type="transmembrane region" description="Helical" evidence="1">
    <location>
        <begin position="949"/>
        <end position="968"/>
    </location>
</feature>
<proteinExistence type="predicted"/>
<dbReference type="EMBL" id="BMWX01000005">
    <property type="protein sequence ID" value="GGZ34274.1"/>
    <property type="molecule type" value="Genomic_DNA"/>
</dbReference>
<dbReference type="SUPFAM" id="SSF82693">
    <property type="entry name" value="Multidrug efflux transporter AcrB pore domain, PN1, PN2, PC1 and PC2 subdomains"/>
    <property type="match status" value="2"/>
</dbReference>
<organism evidence="2 3">
    <name type="scientific">Echinicola pacifica</name>
    <dbReference type="NCBI Taxonomy" id="346377"/>
    <lineage>
        <taxon>Bacteria</taxon>
        <taxon>Pseudomonadati</taxon>
        <taxon>Bacteroidota</taxon>
        <taxon>Cytophagia</taxon>
        <taxon>Cytophagales</taxon>
        <taxon>Cyclobacteriaceae</taxon>
        <taxon>Echinicola</taxon>
    </lineage>
</organism>
<feature type="transmembrane region" description="Helical" evidence="1">
    <location>
        <begin position="893"/>
        <end position="912"/>
    </location>
</feature>
<dbReference type="PRINTS" id="PR00702">
    <property type="entry name" value="ACRIFLAVINRP"/>
</dbReference>
<evidence type="ECO:0000313" key="3">
    <source>
        <dbReference type="Proteomes" id="UP000619457"/>
    </source>
</evidence>
<dbReference type="InterPro" id="IPR001036">
    <property type="entry name" value="Acrflvin-R"/>
</dbReference>
<reference evidence="2" key="2">
    <citation type="submission" date="2020-09" db="EMBL/GenBank/DDBJ databases">
        <authorList>
            <person name="Sun Q."/>
            <person name="Kim S."/>
        </authorList>
    </citation>
    <scope>NUCLEOTIDE SEQUENCE</scope>
    <source>
        <strain evidence="2">KCTC 12368</strain>
    </source>
</reference>
<dbReference type="PANTHER" id="PTHR32063:SF0">
    <property type="entry name" value="SWARMING MOTILITY PROTEIN SWRC"/>
    <property type="match status" value="1"/>
</dbReference>
<dbReference type="SUPFAM" id="SSF82714">
    <property type="entry name" value="Multidrug efflux transporter AcrB TolC docking domain, DN and DC subdomains"/>
    <property type="match status" value="1"/>
</dbReference>
<dbReference type="Pfam" id="PF00873">
    <property type="entry name" value="ACR_tran"/>
    <property type="match status" value="1"/>
</dbReference>
<dbReference type="Gene3D" id="3.30.70.1430">
    <property type="entry name" value="Multidrug efflux transporter AcrB pore domain"/>
    <property type="match status" value="2"/>
</dbReference>
<feature type="transmembrane region" description="Helical" evidence="1">
    <location>
        <begin position="980"/>
        <end position="1006"/>
    </location>
</feature>
<keyword evidence="1" id="KW-0812">Transmembrane</keyword>
<dbReference type="Gene3D" id="3.30.70.1320">
    <property type="entry name" value="Multidrug efflux transporter AcrB pore domain like"/>
    <property type="match status" value="1"/>
</dbReference>
<dbReference type="Gene3D" id="3.30.70.1440">
    <property type="entry name" value="Multidrug efflux transporter AcrB pore domain"/>
    <property type="match status" value="1"/>
</dbReference>
<dbReference type="AlphaFoldDB" id="A0A918UUM3"/>
<feature type="transmembrane region" description="Helical" evidence="1">
    <location>
        <begin position="357"/>
        <end position="377"/>
    </location>
</feature>
<feature type="transmembrane region" description="Helical" evidence="1">
    <location>
        <begin position="331"/>
        <end position="350"/>
    </location>
</feature>
<feature type="transmembrane region" description="Helical" evidence="1">
    <location>
        <begin position="521"/>
        <end position="541"/>
    </location>
</feature>